<dbReference type="SUPFAM" id="SSF54197">
    <property type="entry name" value="HIT-like"/>
    <property type="match status" value="1"/>
</dbReference>
<feature type="domain" description="ATP adenylyltransferase C-terminal" evidence="2">
    <location>
        <begin position="212"/>
        <end position="340"/>
    </location>
</feature>
<reference evidence="4 5" key="1">
    <citation type="submission" date="2020-11" db="EMBL/GenBank/DDBJ databases">
        <title>Kefir isolates.</title>
        <authorList>
            <person name="Marcisauskas S."/>
            <person name="Kim Y."/>
            <person name="Blasche S."/>
        </authorList>
    </citation>
    <scope>NUCLEOTIDE SEQUENCE [LARGE SCALE GENOMIC DNA]</scope>
    <source>
        <strain evidence="4 5">KR</strain>
    </source>
</reference>
<dbReference type="Gene3D" id="3.30.428.70">
    <property type="match status" value="1"/>
</dbReference>
<evidence type="ECO:0000256" key="1">
    <source>
        <dbReference type="SAM" id="MobiDB-lite"/>
    </source>
</evidence>
<evidence type="ECO:0000259" key="2">
    <source>
        <dbReference type="Pfam" id="PF09830"/>
    </source>
</evidence>
<dbReference type="GO" id="GO:0003877">
    <property type="term" value="F:ATP:ADP adenylyltransferase activity"/>
    <property type="evidence" value="ECO:0007669"/>
    <property type="project" value="InterPro"/>
</dbReference>
<dbReference type="Pfam" id="PF19327">
    <property type="entry name" value="Ap4A_phos_N"/>
    <property type="match status" value="1"/>
</dbReference>
<dbReference type="InterPro" id="IPR045759">
    <property type="entry name" value="Ap4A_phos1/2_N"/>
</dbReference>
<evidence type="ECO:0000259" key="3">
    <source>
        <dbReference type="Pfam" id="PF19327"/>
    </source>
</evidence>
<feature type="domain" description="Ap4A phosphorylase 1/2 N-terminal" evidence="3">
    <location>
        <begin position="8"/>
        <end position="186"/>
    </location>
</feature>
<dbReference type="InterPro" id="IPR043171">
    <property type="entry name" value="Ap4A_phos1/2-like"/>
</dbReference>
<name>A0A9P6W5P3_RHOMI</name>
<dbReference type="InterPro" id="IPR036265">
    <property type="entry name" value="HIT-like_sf"/>
</dbReference>
<dbReference type="PANTHER" id="PTHR38420">
    <property type="entry name" value="AP-4-A PHOSPHORYLASE II"/>
    <property type="match status" value="1"/>
</dbReference>
<dbReference type="EMBL" id="PUHQ01000012">
    <property type="protein sequence ID" value="KAG0664766.1"/>
    <property type="molecule type" value="Genomic_DNA"/>
</dbReference>
<comment type="caution">
    <text evidence="4">The sequence shown here is derived from an EMBL/GenBank/DDBJ whole genome shotgun (WGS) entry which is preliminary data.</text>
</comment>
<evidence type="ECO:0000313" key="4">
    <source>
        <dbReference type="EMBL" id="KAG0664766.1"/>
    </source>
</evidence>
<dbReference type="Proteomes" id="UP000777482">
    <property type="component" value="Unassembled WGS sequence"/>
</dbReference>
<gene>
    <name evidence="4" type="primary">APA2</name>
    <name evidence="4" type="ORF">C6P46_000903</name>
</gene>
<feature type="compositionally biased region" description="Basic and acidic residues" evidence="1">
    <location>
        <begin position="64"/>
        <end position="80"/>
    </location>
</feature>
<sequence>MSQPFQGLAQKIKAQYKAARESNAVIFFDSEVVELDDEETGIPASPSGAWQFEVRLVPGLAKKPQGEGHSADSDRKKEDAAPSDPFAPPYIEELFVTEETVKEDEDDAGETFVVLLNKFCVVPRHALLVTKEFVRQGAPLSPLELFATWSIVKQLGAREKHLGFFNCGPESGASQPHKHLQFMPLSGGVAPFDEIIDAHKPQNRKSCFQLPLPYANFTALIDAPPSPADVPAYLGQRFLELLDLMIDHRRRLVEEDASVAPAGAGGDGRVRLSDLSYSLIITPSYLHLVPRRREKYTTERGHELSINALGYAGMMLVKDQESLEDVQKVGVLAILTELGFRPVGQGETKEAEAIAKMESVDVCAGVVISVDEFKRDFGQLGARDAIEHVNEKTDTPIWLELAAADALDLGS</sequence>
<dbReference type="InterPro" id="IPR019200">
    <property type="entry name" value="ATP_adenylylTrfase_C"/>
</dbReference>
<dbReference type="PANTHER" id="PTHR38420:SF1">
    <property type="entry name" value="PUTATIVE (AFU_ORTHOLOGUE AFUA_5G14690)-RELATED"/>
    <property type="match status" value="1"/>
</dbReference>
<accession>A0A9P6W5P3</accession>
<dbReference type="GO" id="GO:0009117">
    <property type="term" value="P:nucleotide metabolic process"/>
    <property type="evidence" value="ECO:0007669"/>
    <property type="project" value="InterPro"/>
</dbReference>
<protein>
    <submittedName>
        <fullName evidence="4">Bifunctional AP-4-A phosphorylase/ADP sulfurylase</fullName>
    </submittedName>
</protein>
<feature type="region of interest" description="Disordered" evidence="1">
    <location>
        <begin position="63"/>
        <end position="88"/>
    </location>
</feature>
<evidence type="ECO:0000313" key="5">
    <source>
        <dbReference type="Proteomes" id="UP000777482"/>
    </source>
</evidence>
<dbReference type="Pfam" id="PF09830">
    <property type="entry name" value="ATP_transf"/>
    <property type="match status" value="1"/>
</dbReference>
<keyword evidence="5" id="KW-1185">Reference proteome</keyword>
<dbReference type="GO" id="GO:0005524">
    <property type="term" value="F:ATP binding"/>
    <property type="evidence" value="ECO:0007669"/>
    <property type="project" value="InterPro"/>
</dbReference>
<dbReference type="OrthoDB" id="10267950at2759"/>
<organism evidence="4 5">
    <name type="scientific">Rhodotorula mucilaginosa</name>
    <name type="common">Yeast</name>
    <name type="synonym">Rhodotorula rubra</name>
    <dbReference type="NCBI Taxonomy" id="5537"/>
    <lineage>
        <taxon>Eukaryota</taxon>
        <taxon>Fungi</taxon>
        <taxon>Dikarya</taxon>
        <taxon>Basidiomycota</taxon>
        <taxon>Pucciniomycotina</taxon>
        <taxon>Microbotryomycetes</taxon>
        <taxon>Sporidiobolales</taxon>
        <taxon>Sporidiobolaceae</taxon>
        <taxon>Rhodotorula</taxon>
    </lineage>
</organism>
<dbReference type="AlphaFoldDB" id="A0A9P6W5P3"/>
<dbReference type="InterPro" id="IPR009163">
    <property type="entry name" value="Ap4A_phos1/2"/>
</dbReference>
<proteinExistence type="predicted"/>